<evidence type="ECO:0000256" key="2">
    <source>
        <dbReference type="ARBA" id="ARBA00023034"/>
    </source>
</evidence>
<dbReference type="GO" id="GO:0048194">
    <property type="term" value="P:Golgi vesicle budding"/>
    <property type="evidence" value="ECO:0007669"/>
    <property type="project" value="TreeGrafter"/>
</dbReference>
<dbReference type="GO" id="GO:0012505">
    <property type="term" value="C:endomembrane system"/>
    <property type="evidence" value="ECO:0007669"/>
    <property type="project" value="UniProtKB-ARBA"/>
</dbReference>
<reference evidence="5" key="1">
    <citation type="submission" date="2021-01" db="EMBL/GenBank/DDBJ databases">
        <title>Whole genome shotgun sequence of Spirilliplanes yamanashiensis NBRC 15828.</title>
        <authorList>
            <person name="Komaki H."/>
            <person name="Tamura T."/>
        </authorList>
    </citation>
    <scope>NUCLEOTIDE SEQUENCE</scope>
    <source>
        <strain evidence="5">NBRC 15828</strain>
    </source>
</reference>
<evidence type="ECO:0000256" key="1">
    <source>
        <dbReference type="ARBA" id="ARBA00004255"/>
    </source>
</evidence>
<keyword evidence="3" id="KW-0446">Lipid-binding</keyword>
<keyword evidence="4" id="KW-0472">Membrane</keyword>
<dbReference type="InterPro" id="IPR008628">
    <property type="entry name" value="GPP34-like"/>
</dbReference>
<sequence>MVTLLDELVLLAYDDDGERRLGSTELEYGLGGALLLELALAGRVDVDGNRVVVVDASPVGEPLIDAALARVAAEQKPRKPGHWVDKLRRGARDAVLERLVAQGTLDRAEQKVLWVFPRTQYPVPGGVEPPAETDARQRMRAAVTSTGDVADPRTAALCSLVAAVGFDRKVFADLPRGDVKRRLKEIGRGAWAATAVKRAIEEVYAAVTIAVVASSTAAAAGGGS</sequence>
<dbReference type="Gene3D" id="1.10.3630.10">
    <property type="entry name" value="yeast vps74-n-term truncation variant domain like"/>
    <property type="match status" value="1"/>
</dbReference>
<comment type="caution">
    <text evidence="5">The sequence shown here is derived from an EMBL/GenBank/DDBJ whole genome shotgun (WGS) entry which is preliminary data.</text>
</comment>
<dbReference type="InterPro" id="IPR038261">
    <property type="entry name" value="GPP34-like_sf"/>
</dbReference>
<evidence type="ECO:0000256" key="3">
    <source>
        <dbReference type="ARBA" id="ARBA00023121"/>
    </source>
</evidence>
<evidence type="ECO:0000313" key="6">
    <source>
        <dbReference type="Proteomes" id="UP000652013"/>
    </source>
</evidence>
<proteinExistence type="predicted"/>
<accession>A0A8J4DIY4</accession>
<dbReference type="GO" id="GO:0005829">
    <property type="term" value="C:cytosol"/>
    <property type="evidence" value="ECO:0007669"/>
    <property type="project" value="TreeGrafter"/>
</dbReference>
<dbReference type="Proteomes" id="UP000652013">
    <property type="component" value="Unassembled WGS sequence"/>
</dbReference>
<comment type="subcellular location">
    <subcellularLocation>
        <location evidence="1">Golgi apparatus membrane</location>
        <topology evidence="1">Peripheral membrane protein</topology>
        <orientation evidence="1">Cytoplasmic side</orientation>
    </subcellularLocation>
</comment>
<evidence type="ECO:0000313" key="5">
    <source>
        <dbReference type="EMBL" id="GIJ02683.1"/>
    </source>
</evidence>
<keyword evidence="6" id="KW-1185">Reference proteome</keyword>
<dbReference type="EMBL" id="BOOY01000014">
    <property type="protein sequence ID" value="GIJ02683.1"/>
    <property type="molecule type" value="Genomic_DNA"/>
</dbReference>
<protein>
    <recommendedName>
        <fullName evidence="7">GPP34 family phosphoprotein</fullName>
    </recommendedName>
</protein>
<dbReference type="RefSeq" id="WP_239107294.1">
    <property type="nucleotide sequence ID" value="NZ_BAAAGJ010000009.1"/>
</dbReference>
<dbReference type="PANTHER" id="PTHR12704:SF2">
    <property type="entry name" value="GOLGI PHOSPHOPROTEIN 3 HOMOLOG SAURON"/>
    <property type="match status" value="1"/>
</dbReference>
<dbReference type="AlphaFoldDB" id="A0A8J4DIY4"/>
<evidence type="ECO:0000256" key="4">
    <source>
        <dbReference type="ARBA" id="ARBA00023136"/>
    </source>
</evidence>
<keyword evidence="2" id="KW-0333">Golgi apparatus</keyword>
<name>A0A8J4DIY4_9ACTN</name>
<dbReference type="Pfam" id="PF05719">
    <property type="entry name" value="GPP34"/>
    <property type="match status" value="1"/>
</dbReference>
<gene>
    <name evidence="5" type="ORF">Sya03_20350</name>
</gene>
<evidence type="ECO:0008006" key="7">
    <source>
        <dbReference type="Google" id="ProtNLM"/>
    </source>
</evidence>
<dbReference type="GO" id="GO:0070273">
    <property type="term" value="F:phosphatidylinositol-4-phosphate binding"/>
    <property type="evidence" value="ECO:0007669"/>
    <property type="project" value="InterPro"/>
</dbReference>
<dbReference type="GO" id="GO:0043001">
    <property type="term" value="P:Golgi to plasma membrane protein transport"/>
    <property type="evidence" value="ECO:0007669"/>
    <property type="project" value="TreeGrafter"/>
</dbReference>
<dbReference type="GO" id="GO:0007030">
    <property type="term" value="P:Golgi organization"/>
    <property type="evidence" value="ECO:0007669"/>
    <property type="project" value="TreeGrafter"/>
</dbReference>
<organism evidence="5 6">
    <name type="scientific">Spirilliplanes yamanashiensis</name>
    <dbReference type="NCBI Taxonomy" id="42233"/>
    <lineage>
        <taxon>Bacteria</taxon>
        <taxon>Bacillati</taxon>
        <taxon>Actinomycetota</taxon>
        <taxon>Actinomycetes</taxon>
        <taxon>Micromonosporales</taxon>
        <taxon>Micromonosporaceae</taxon>
        <taxon>Spirilliplanes</taxon>
    </lineage>
</organism>
<dbReference type="PANTHER" id="PTHR12704">
    <property type="entry name" value="TRANS-GOLGI PROTEIN GMX33"/>
    <property type="match status" value="1"/>
</dbReference>
<dbReference type="GO" id="GO:0006890">
    <property type="term" value="P:retrograde vesicle-mediated transport, Golgi to endoplasmic reticulum"/>
    <property type="evidence" value="ECO:0007669"/>
    <property type="project" value="TreeGrafter"/>
</dbReference>